<evidence type="ECO:0000313" key="2">
    <source>
        <dbReference type="EMBL" id="KEI70667.1"/>
    </source>
</evidence>
<dbReference type="AlphaFoldDB" id="A0A081K941"/>
<gene>
    <name evidence="2" type="ORF">GV64_07870</name>
</gene>
<dbReference type="InterPro" id="IPR000182">
    <property type="entry name" value="GNAT_dom"/>
</dbReference>
<reference evidence="2 3" key="1">
    <citation type="submission" date="2014-06" db="EMBL/GenBank/DDBJ databases">
        <title>Whole Genome Sequences of Three Symbiotic Endozoicomonas Bacteria.</title>
        <authorList>
            <person name="Neave M.J."/>
            <person name="Apprill A."/>
            <person name="Voolstra C.R."/>
        </authorList>
    </citation>
    <scope>NUCLEOTIDE SEQUENCE [LARGE SCALE GENOMIC DNA]</scope>
    <source>
        <strain evidence="2 3">DSM 22380</strain>
    </source>
</reference>
<accession>A0A081K941</accession>
<evidence type="ECO:0000259" key="1">
    <source>
        <dbReference type="PROSITE" id="PS51186"/>
    </source>
</evidence>
<proteinExistence type="predicted"/>
<comment type="caution">
    <text evidence="2">The sequence shown here is derived from an EMBL/GenBank/DDBJ whole genome shotgun (WGS) entry which is preliminary data.</text>
</comment>
<dbReference type="PANTHER" id="PTHR43072">
    <property type="entry name" value="N-ACETYLTRANSFERASE"/>
    <property type="match status" value="1"/>
</dbReference>
<keyword evidence="3" id="KW-1185">Reference proteome</keyword>
<dbReference type="InterPro" id="IPR016181">
    <property type="entry name" value="Acyl_CoA_acyltransferase"/>
</dbReference>
<dbReference type="GO" id="GO:0016747">
    <property type="term" value="F:acyltransferase activity, transferring groups other than amino-acyl groups"/>
    <property type="evidence" value="ECO:0007669"/>
    <property type="project" value="InterPro"/>
</dbReference>
<dbReference type="CDD" id="cd04301">
    <property type="entry name" value="NAT_SF"/>
    <property type="match status" value="1"/>
</dbReference>
<dbReference type="eggNOG" id="COG1247">
    <property type="taxonomic scope" value="Bacteria"/>
</dbReference>
<organism evidence="2 3">
    <name type="scientific">Endozoicomonas elysicola</name>
    <dbReference type="NCBI Taxonomy" id="305900"/>
    <lineage>
        <taxon>Bacteria</taxon>
        <taxon>Pseudomonadati</taxon>
        <taxon>Pseudomonadota</taxon>
        <taxon>Gammaproteobacteria</taxon>
        <taxon>Oceanospirillales</taxon>
        <taxon>Endozoicomonadaceae</taxon>
        <taxon>Endozoicomonas</taxon>
    </lineage>
</organism>
<dbReference type="Proteomes" id="UP000027997">
    <property type="component" value="Unassembled WGS sequence"/>
</dbReference>
<name>A0A081K941_9GAMM</name>
<dbReference type="EMBL" id="JOJP01000001">
    <property type="protein sequence ID" value="KEI70667.1"/>
    <property type="molecule type" value="Genomic_DNA"/>
</dbReference>
<feature type="domain" description="N-acetyltransferase" evidence="1">
    <location>
        <begin position="13"/>
        <end position="169"/>
    </location>
</feature>
<dbReference type="PROSITE" id="PS51186">
    <property type="entry name" value="GNAT"/>
    <property type="match status" value="1"/>
</dbReference>
<evidence type="ECO:0000313" key="3">
    <source>
        <dbReference type="Proteomes" id="UP000027997"/>
    </source>
</evidence>
<sequence>MNTLEKLQPTQKVIIRPLSEEDFPAFLALSTVMHKESEYRHLSFSEQRVHDFFRRHLNEQDYAGWVVEVNGSLVAGFLAQYNYISQFSDDRVAFENGFFVHPDYRRQGIAEQLFDIYEQWALDKNCRYTYCSVTTEVEDKKTVARIEKIGYKRCGTLLKKAFLDECVSC</sequence>
<dbReference type="RefSeq" id="WP_020580729.1">
    <property type="nucleotide sequence ID" value="NZ_JOJP01000001.1"/>
</dbReference>
<protein>
    <recommendedName>
        <fullName evidence="1">N-acetyltransferase domain-containing protein</fullName>
    </recommendedName>
</protein>
<dbReference type="Gene3D" id="3.40.630.30">
    <property type="match status" value="1"/>
</dbReference>
<dbReference type="SUPFAM" id="SSF55729">
    <property type="entry name" value="Acyl-CoA N-acyltransferases (Nat)"/>
    <property type="match status" value="1"/>
</dbReference>
<dbReference type="STRING" id="305900.GV64_07870"/>
<dbReference type="Pfam" id="PF00583">
    <property type="entry name" value="Acetyltransf_1"/>
    <property type="match status" value="1"/>
</dbReference>